<evidence type="ECO:0000313" key="3">
    <source>
        <dbReference type="EMBL" id="QEU10535.1"/>
    </source>
</evidence>
<dbReference type="InterPro" id="IPR013094">
    <property type="entry name" value="AB_hydrolase_3"/>
</dbReference>
<dbReference type="GO" id="GO:0016787">
    <property type="term" value="F:hydrolase activity"/>
    <property type="evidence" value="ECO:0007669"/>
    <property type="project" value="UniProtKB-KW"/>
</dbReference>
<dbReference type="SUPFAM" id="SSF53474">
    <property type="entry name" value="alpha/beta-Hydrolases"/>
    <property type="match status" value="1"/>
</dbReference>
<evidence type="ECO:0000259" key="2">
    <source>
        <dbReference type="Pfam" id="PF07859"/>
    </source>
</evidence>
<dbReference type="Proteomes" id="UP000324507">
    <property type="component" value="Chromosome"/>
</dbReference>
<protein>
    <submittedName>
        <fullName evidence="3">Alpha/beta hydrolase</fullName>
    </submittedName>
</protein>
<dbReference type="Gene3D" id="3.40.50.1820">
    <property type="entry name" value="alpha/beta hydrolase"/>
    <property type="match status" value="1"/>
</dbReference>
<dbReference type="PANTHER" id="PTHR48081">
    <property type="entry name" value="AB HYDROLASE SUPERFAMILY PROTEIN C4A8.06C"/>
    <property type="match status" value="1"/>
</dbReference>
<sequence>MLALLEENFPAVDQLPPEEVRQIIRSRAVPVTNLDDVATTRDVTLTDGPALRVYHPHGQAADAPAILYFHGGGWMFCGIDSHDGFCRRVGRETGAVVVSVDYRLAPEHRFPAALNDGFAAVEWLAGSDLGIDPARITVMGDSAGGNLAAALCLMARDRGGPAIAGQVLLYPVLAPDFETEGYRRFGTGHYNTTAAMRHYWRNYLGGDELPDPPDVAAPLWAASHAGLPPAIIVVPGRDPTCSEAESYAAALRGAGVAVRLRSYPDMFHGFMTLLAFDPAEGARRLLWSDMAKLLAKKGQSR</sequence>
<dbReference type="AlphaFoldDB" id="A0A5P2QX29"/>
<evidence type="ECO:0000256" key="1">
    <source>
        <dbReference type="ARBA" id="ARBA00022801"/>
    </source>
</evidence>
<organism evidence="3 4">
    <name type="scientific">Paracoccus yeei</name>
    <dbReference type="NCBI Taxonomy" id="147645"/>
    <lineage>
        <taxon>Bacteria</taxon>
        <taxon>Pseudomonadati</taxon>
        <taxon>Pseudomonadota</taxon>
        <taxon>Alphaproteobacteria</taxon>
        <taxon>Rhodobacterales</taxon>
        <taxon>Paracoccaceae</taxon>
        <taxon>Paracoccus</taxon>
    </lineage>
</organism>
<proteinExistence type="predicted"/>
<feature type="domain" description="Alpha/beta hydrolase fold-3" evidence="2">
    <location>
        <begin position="66"/>
        <end position="271"/>
    </location>
</feature>
<dbReference type="InterPro" id="IPR029058">
    <property type="entry name" value="AB_hydrolase_fold"/>
</dbReference>
<name>A0A5P2QX29_9RHOB</name>
<gene>
    <name evidence="3" type="ORF">FOB51_16405</name>
</gene>
<evidence type="ECO:0000313" key="4">
    <source>
        <dbReference type="Proteomes" id="UP000324507"/>
    </source>
</evidence>
<dbReference type="Pfam" id="PF07859">
    <property type="entry name" value="Abhydrolase_3"/>
    <property type="match status" value="1"/>
</dbReference>
<reference evidence="3 4" key="1">
    <citation type="submission" date="2019-09" db="EMBL/GenBank/DDBJ databases">
        <title>FDA dAtabase for Regulatory Grade micrObial Sequences (FDA-ARGOS): Supporting development and validation of Infectious Disease Dx tests.</title>
        <authorList>
            <person name="Sciortino C."/>
            <person name="Tallon L."/>
            <person name="Sadzewicz L."/>
            <person name="Vavikolanu K."/>
            <person name="Mehta A."/>
            <person name="Aluvathingal J."/>
            <person name="Nadendla S."/>
            <person name="Nandy P."/>
            <person name="Geyer C."/>
            <person name="Yan Y."/>
            <person name="Sichtig H."/>
        </authorList>
    </citation>
    <scope>NUCLEOTIDE SEQUENCE [LARGE SCALE GENOMIC DNA]</scope>
    <source>
        <strain evidence="3 4">FDAARGOS_643</strain>
    </source>
</reference>
<dbReference type="InterPro" id="IPR050300">
    <property type="entry name" value="GDXG_lipolytic_enzyme"/>
</dbReference>
<keyword evidence="1 3" id="KW-0378">Hydrolase</keyword>
<accession>A0A5P2QX29</accession>
<dbReference type="PANTHER" id="PTHR48081:SF8">
    <property type="entry name" value="ALPHA_BETA HYDROLASE FOLD-3 DOMAIN-CONTAINING PROTEIN-RELATED"/>
    <property type="match status" value="1"/>
</dbReference>
<dbReference type="EMBL" id="CP044081">
    <property type="protein sequence ID" value="QEU10535.1"/>
    <property type="molecule type" value="Genomic_DNA"/>
</dbReference>